<dbReference type="SUPFAM" id="SSF56059">
    <property type="entry name" value="Glutathione synthetase ATP-binding domain-like"/>
    <property type="match status" value="1"/>
</dbReference>
<dbReference type="GO" id="GO:0016301">
    <property type="term" value="F:kinase activity"/>
    <property type="evidence" value="ECO:0007669"/>
    <property type="project" value="UniProtKB-KW"/>
</dbReference>
<dbReference type="InterPro" id="IPR013815">
    <property type="entry name" value="ATP_grasp_subdomain_1"/>
</dbReference>
<dbReference type="GO" id="GO:0005524">
    <property type="term" value="F:ATP binding"/>
    <property type="evidence" value="ECO:0007669"/>
    <property type="project" value="InterPro"/>
</dbReference>
<keyword evidence="2" id="KW-0418">Kinase</keyword>
<gene>
    <name evidence="2" type="ORF">B1A_13033</name>
</gene>
<comment type="caution">
    <text evidence="2">The sequence shown here is derived from an EMBL/GenBank/DDBJ whole genome shotgun (WGS) entry which is preliminary data.</text>
</comment>
<reference evidence="2" key="2">
    <citation type="journal article" date="2014" name="ISME J.">
        <title>Microbial stratification in low pH oxic and suboxic macroscopic growths along an acid mine drainage.</title>
        <authorList>
            <person name="Mendez-Garcia C."/>
            <person name="Mesa V."/>
            <person name="Sprenger R.R."/>
            <person name="Richter M."/>
            <person name="Diez M.S."/>
            <person name="Solano J."/>
            <person name="Bargiela R."/>
            <person name="Golyshina O.V."/>
            <person name="Manteca A."/>
            <person name="Ramos J.L."/>
            <person name="Gallego J.R."/>
            <person name="Llorente I."/>
            <person name="Martins Dos Santos V.A."/>
            <person name="Jensen O.N."/>
            <person name="Pelaez A.I."/>
            <person name="Sanchez J."/>
            <person name="Ferrer M."/>
        </authorList>
    </citation>
    <scope>NUCLEOTIDE SEQUENCE</scope>
</reference>
<dbReference type="PANTHER" id="PTHR22931:SF9">
    <property type="entry name" value="PYRUVATE, PHOSPHATE DIKINASE 1, CHLOROPLASTIC"/>
    <property type="match status" value="1"/>
</dbReference>
<dbReference type="EMBL" id="AUZX01009514">
    <property type="protein sequence ID" value="EQD51501.1"/>
    <property type="molecule type" value="Genomic_DNA"/>
</dbReference>
<keyword evidence="2" id="KW-0808">Transferase</keyword>
<protein>
    <submittedName>
        <fullName evidence="2">Pyruvate phosphate dikinase, PEP/pyruvate-binding domain protein</fullName>
        <ecNumber evidence="2">2.7.9.-</ecNumber>
    </submittedName>
</protein>
<dbReference type="GO" id="GO:0050242">
    <property type="term" value="F:pyruvate, phosphate dikinase activity"/>
    <property type="evidence" value="ECO:0007669"/>
    <property type="project" value="InterPro"/>
</dbReference>
<dbReference type="InterPro" id="IPR010121">
    <property type="entry name" value="Pyruvate_phosphate_dikinase"/>
</dbReference>
<dbReference type="PANTHER" id="PTHR22931">
    <property type="entry name" value="PHOSPHOENOLPYRUVATE DIKINASE-RELATED"/>
    <property type="match status" value="1"/>
</dbReference>
<proteinExistence type="predicted"/>
<dbReference type="Pfam" id="PF01326">
    <property type="entry name" value="PPDK_N"/>
    <property type="match status" value="1"/>
</dbReference>
<sequence length="68" mass="7510">YGKVFPEDVYAQLIMSIKAVFLSWDSERAKVYREINSIDNNLGTAVNIVSMIFGNMGSDSATGVAFTR</sequence>
<dbReference type="Gene3D" id="3.30.1490.20">
    <property type="entry name" value="ATP-grasp fold, A domain"/>
    <property type="match status" value="1"/>
</dbReference>
<dbReference type="EC" id="2.7.9.-" evidence="2"/>
<accession>T0ZTC9</accession>
<evidence type="ECO:0000313" key="2">
    <source>
        <dbReference type="EMBL" id="EQD51501.1"/>
    </source>
</evidence>
<dbReference type="InterPro" id="IPR002192">
    <property type="entry name" value="PPDK_AMP/ATP-bd"/>
</dbReference>
<feature type="non-terminal residue" evidence="2">
    <location>
        <position position="68"/>
    </location>
</feature>
<reference evidence="2" key="1">
    <citation type="submission" date="2013-08" db="EMBL/GenBank/DDBJ databases">
        <authorList>
            <person name="Mendez C."/>
            <person name="Richter M."/>
            <person name="Ferrer M."/>
            <person name="Sanchez J."/>
        </authorList>
    </citation>
    <scope>NUCLEOTIDE SEQUENCE</scope>
</reference>
<evidence type="ECO:0000259" key="1">
    <source>
        <dbReference type="Pfam" id="PF01326"/>
    </source>
</evidence>
<dbReference type="AlphaFoldDB" id="T0ZTC9"/>
<name>T0ZTC9_9ZZZZ</name>
<organism evidence="2">
    <name type="scientific">mine drainage metagenome</name>
    <dbReference type="NCBI Taxonomy" id="410659"/>
    <lineage>
        <taxon>unclassified sequences</taxon>
        <taxon>metagenomes</taxon>
        <taxon>ecological metagenomes</taxon>
    </lineage>
</organism>
<feature type="non-terminal residue" evidence="2">
    <location>
        <position position="1"/>
    </location>
</feature>
<feature type="domain" description="Pyruvate phosphate dikinase AMP/ATP-binding" evidence="1">
    <location>
        <begin position="12"/>
        <end position="68"/>
    </location>
</feature>
<keyword evidence="2" id="KW-0670">Pyruvate</keyword>